<keyword evidence="6" id="KW-1185">Reference proteome</keyword>
<dbReference type="SUPFAM" id="SSF48403">
    <property type="entry name" value="Ankyrin repeat"/>
    <property type="match status" value="1"/>
</dbReference>
<proteinExistence type="predicted"/>
<evidence type="ECO:0000313" key="5">
    <source>
        <dbReference type="EMBL" id="WQF86736.1"/>
    </source>
</evidence>
<reference evidence="6" key="1">
    <citation type="journal article" date="2023" name="bioRxiv">
        <title>Complete genome of the Medicago anthracnose fungus, Colletotrichum destructivum, reveals a mini-chromosome-like region within a core chromosome.</title>
        <authorList>
            <person name="Lapalu N."/>
            <person name="Simon A."/>
            <person name="Lu A."/>
            <person name="Plaumann P.-L."/>
            <person name="Amselem J."/>
            <person name="Pigne S."/>
            <person name="Auger A."/>
            <person name="Koch C."/>
            <person name="Dallery J.-F."/>
            <person name="O'Connell R.J."/>
        </authorList>
    </citation>
    <scope>NUCLEOTIDE SEQUENCE [LARGE SCALE GENOMIC DNA]</scope>
    <source>
        <strain evidence="6">CBS 520.97</strain>
    </source>
</reference>
<dbReference type="EMBL" id="CP137311">
    <property type="protein sequence ID" value="WQF86736.1"/>
    <property type="molecule type" value="Genomic_DNA"/>
</dbReference>
<dbReference type="PANTHER" id="PTHR24198">
    <property type="entry name" value="ANKYRIN REPEAT AND PROTEIN KINASE DOMAIN-CONTAINING PROTEIN"/>
    <property type="match status" value="1"/>
</dbReference>
<protein>
    <submittedName>
        <fullName evidence="5">Ankyrin repeat-containing domain superfamily</fullName>
    </submittedName>
</protein>
<dbReference type="InterPro" id="IPR002110">
    <property type="entry name" value="Ankyrin_rpt"/>
</dbReference>
<feature type="compositionally biased region" description="Acidic residues" evidence="4">
    <location>
        <begin position="877"/>
        <end position="892"/>
    </location>
</feature>
<organism evidence="5 6">
    <name type="scientific">Colletotrichum destructivum</name>
    <dbReference type="NCBI Taxonomy" id="34406"/>
    <lineage>
        <taxon>Eukaryota</taxon>
        <taxon>Fungi</taxon>
        <taxon>Dikarya</taxon>
        <taxon>Ascomycota</taxon>
        <taxon>Pezizomycotina</taxon>
        <taxon>Sordariomycetes</taxon>
        <taxon>Hypocreomycetidae</taxon>
        <taxon>Glomerellales</taxon>
        <taxon>Glomerellaceae</taxon>
        <taxon>Colletotrichum</taxon>
        <taxon>Colletotrichum destructivum species complex</taxon>
    </lineage>
</organism>
<evidence type="ECO:0000313" key="6">
    <source>
        <dbReference type="Proteomes" id="UP001322277"/>
    </source>
</evidence>
<dbReference type="Pfam" id="PF12796">
    <property type="entry name" value="Ank_2"/>
    <property type="match status" value="1"/>
</dbReference>
<accession>A0AAX4IU13</accession>
<dbReference type="InterPro" id="IPR036770">
    <property type="entry name" value="Ankyrin_rpt-contain_sf"/>
</dbReference>
<dbReference type="RefSeq" id="XP_062783957.1">
    <property type="nucleotide sequence ID" value="XM_062927906.1"/>
</dbReference>
<feature type="repeat" description="ANK" evidence="3">
    <location>
        <begin position="640"/>
        <end position="677"/>
    </location>
</feature>
<dbReference type="SMART" id="SM00248">
    <property type="entry name" value="ANK"/>
    <property type="match status" value="6"/>
</dbReference>
<dbReference type="PROSITE" id="PS50088">
    <property type="entry name" value="ANK_REPEAT"/>
    <property type="match status" value="5"/>
</dbReference>
<keyword evidence="2 3" id="KW-0040">ANK repeat</keyword>
<feature type="repeat" description="ANK" evidence="3">
    <location>
        <begin position="571"/>
        <end position="603"/>
    </location>
</feature>
<dbReference type="GeneID" id="87948250"/>
<feature type="repeat" description="ANK" evidence="3">
    <location>
        <begin position="604"/>
        <end position="639"/>
    </location>
</feature>
<evidence type="ECO:0000256" key="4">
    <source>
        <dbReference type="SAM" id="MobiDB-lite"/>
    </source>
</evidence>
<dbReference type="AlphaFoldDB" id="A0AAX4IU13"/>
<feature type="compositionally biased region" description="Acidic residues" evidence="4">
    <location>
        <begin position="900"/>
        <end position="921"/>
    </location>
</feature>
<dbReference type="PROSITE" id="PS50297">
    <property type="entry name" value="ANK_REP_REGION"/>
    <property type="match status" value="3"/>
</dbReference>
<sequence length="921" mass="102824">MITTVHRQQSGWGLQCPTLPLLTPASRPYPATARCKDAFQSRPQPTKNTRPGFITCDIMEVVGAVASFIAIGQALAAGRHVVDVLRAIPGIGNELTWLHDEIETLRLVVEEADMRGTSADESLPETPLLKSARLQLREIVADLEGIHKGCVRAVKENGKVKAKKTKWFFQQKQLSECREKARDVRANLLAALQTLQLKEVKETKQVVLRIESFAIQTRGMMALRHRSPEELQMSSCHLPPQHVCDKDDAQELQPERPISHLTTAVEQLVLSDSRPRTASKAHPKSSDIVVINTSLSTFERCPRPCCCRCHGSRPASFKSADWARNLIGSFSASCDQRFVFRNDARCNSILCKASGKVSVNFSYRFPAWLCSRLIHLQASSNAVTGFSVSLRPIRLLPLDAIFWTCARNWSRVELTQLMQFEGVIYPGDSDNDGDTAISYVINYGSTDAVAYFAELWADQLQSDSFDRTWLFDAHMVIEDNPGLPSEEKDALRRMTSCNPASIDAIHTPLHSAAAQTDLAEIQQAVKSQPWAMHQLNHRGETPLHVAVRLGNLDGVRELLRLGCDVNQRDGFGYTPLMEAVRISRVAMVQWLLDAGCTVDAQSNLGSTALHLAAEGNDDSSTQILRSLLSAGASATVTEPDGDSIVHTAARTRADKAVLQRNLRLLLDAGADLEARRRDGDTPLEVAILSKNLVGIQCLVEAGANTTTSEILHQAALYSGCQELEYPDSLSLAAINLDSFDKDGYTVWDCFVYSLGAENWRRGDIRRPSSDEQEAFTRLYRGIRDRNLEQDIKRLEWTRQYLGLKDQRGATSALDPLIKQKTEWERWGQVETYKTIGLQVREGMWHAAIESVDENIEMLQEEMVKSPWQNSSRWDYLLESDTEDSETENEEDMSEAKAVCTDEDETQYPTSDEESGEEDDES</sequence>
<name>A0AAX4IU13_9PEZI</name>
<gene>
    <name evidence="5" type="ORF">CDEST_11750</name>
</gene>
<feature type="repeat" description="ANK" evidence="3">
    <location>
        <begin position="538"/>
        <end position="570"/>
    </location>
</feature>
<keyword evidence="1" id="KW-0677">Repeat</keyword>
<evidence type="ECO:0000256" key="3">
    <source>
        <dbReference type="PROSITE-ProRule" id="PRU00023"/>
    </source>
</evidence>
<evidence type="ECO:0000256" key="2">
    <source>
        <dbReference type="ARBA" id="ARBA00023043"/>
    </source>
</evidence>
<dbReference type="Gene3D" id="1.25.40.20">
    <property type="entry name" value="Ankyrin repeat-containing domain"/>
    <property type="match status" value="2"/>
</dbReference>
<feature type="region of interest" description="Disordered" evidence="4">
    <location>
        <begin position="874"/>
        <end position="921"/>
    </location>
</feature>
<evidence type="ECO:0000256" key="1">
    <source>
        <dbReference type="ARBA" id="ARBA00022737"/>
    </source>
</evidence>
<feature type="repeat" description="ANK" evidence="3">
    <location>
        <begin position="678"/>
        <end position="710"/>
    </location>
</feature>
<dbReference type="Proteomes" id="UP001322277">
    <property type="component" value="Chromosome 7"/>
</dbReference>
<dbReference type="PANTHER" id="PTHR24198:SF165">
    <property type="entry name" value="ANKYRIN REPEAT-CONTAINING PROTEIN-RELATED"/>
    <property type="match status" value="1"/>
</dbReference>
<dbReference type="KEGG" id="cdet:87948250"/>